<reference evidence="2 3" key="2">
    <citation type="submission" date="2024-10" db="EMBL/GenBank/DDBJ databases">
        <authorList>
            <person name="Ryan C."/>
        </authorList>
    </citation>
    <scope>NUCLEOTIDE SEQUENCE [LARGE SCALE GENOMIC DNA]</scope>
</reference>
<dbReference type="EMBL" id="OZ075118">
    <property type="protein sequence ID" value="CAL5086278.1"/>
    <property type="molecule type" value="Genomic_DNA"/>
</dbReference>
<protein>
    <submittedName>
        <fullName evidence="2">Uncharacterized protein</fullName>
    </submittedName>
</protein>
<evidence type="ECO:0000313" key="3">
    <source>
        <dbReference type="Proteomes" id="UP001497457"/>
    </source>
</evidence>
<reference evidence="3" key="1">
    <citation type="submission" date="2024-06" db="EMBL/GenBank/DDBJ databases">
        <authorList>
            <person name="Ryan C."/>
        </authorList>
    </citation>
    <scope>NUCLEOTIDE SEQUENCE [LARGE SCALE GENOMIC DNA]</scope>
</reference>
<feature type="compositionally biased region" description="Basic and acidic residues" evidence="1">
    <location>
        <begin position="34"/>
        <end position="77"/>
    </location>
</feature>
<evidence type="ECO:0000256" key="1">
    <source>
        <dbReference type="SAM" id="MobiDB-lite"/>
    </source>
</evidence>
<evidence type="ECO:0000313" key="2">
    <source>
        <dbReference type="EMBL" id="CAL5086278.1"/>
    </source>
</evidence>
<keyword evidence="3" id="KW-1185">Reference proteome</keyword>
<organism evidence="2 3">
    <name type="scientific">Urochloa decumbens</name>
    <dbReference type="NCBI Taxonomy" id="240449"/>
    <lineage>
        <taxon>Eukaryota</taxon>
        <taxon>Viridiplantae</taxon>
        <taxon>Streptophyta</taxon>
        <taxon>Embryophyta</taxon>
        <taxon>Tracheophyta</taxon>
        <taxon>Spermatophyta</taxon>
        <taxon>Magnoliopsida</taxon>
        <taxon>Liliopsida</taxon>
        <taxon>Poales</taxon>
        <taxon>Poaceae</taxon>
        <taxon>PACMAD clade</taxon>
        <taxon>Panicoideae</taxon>
        <taxon>Panicodae</taxon>
        <taxon>Paniceae</taxon>
        <taxon>Melinidinae</taxon>
        <taxon>Urochloa</taxon>
    </lineage>
</organism>
<feature type="compositionally biased region" description="Low complexity" evidence="1">
    <location>
        <begin position="225"/>
        <end position="243"/>
    </location>
</feature>
<feature type="compositionally biased region" description="Low complexity" evidence="1">
    <location>
        <begin position="258"/>
        <end position="275"/>
    </location>
</feature>
<gene>
    <name evidence="2" type="ORF">URODEC1_LOCUS111505</name>
</gene>
<sequence length="452" mass="49483">MHERHNEHREAVRCDRERRGRANDHPDFNNTFGRRYDDDRDRWGRELRGHGNTRESHGARRDEPRRERSRSPWRRDSGYGNRGGRRRPISPTPAEIGERSKADHKLMFKPNVATMADAANRVFNLHSSEPSSNAIPRSPLQMFQNISRLAEVQGNDSWSDTVNNKATKVQRARMHNPIPVKHAYYRIKRALPPENSPTIQEVDDALSKLAEAAIQPPSDDGQIQAADPAPATPTHTTSAAVPAFATPTHRAPEPPSPTRAGTTTPTHTTSAAVPAFATPTHTASEPPSPTRAGTTTPTAQIGTPTTPACTVTGNLSGVADLFVTPEQGILAQPSSAPGKKGRRLKEPTVTVPTLRRSKRQAANRLNSMPAEQRANYVLCRRLGYIKDELTPVEQAIREFVASFQGAMPQDIVAALTAVFRLDDNDLSSATDALIKLGRQEAADGLPELADAA</sequence>
<feature type="compositionally biased region" description="Basic and acidic residues" evidence="1">
    <location>
        <begin position="1"/>
        <end position="27"/>
    </location>
</feature>
<dbReference type="AlphaFoldDB" id="A0ABC9G3S7"/>
<proteinExistence type="predicted"/>
<feature type="region of interest" description="Disordered" evidence="1">
    <location>
        <begin position="1"/>
        <end position="101"/>
    </location>
</feature>
<feature type="region of interest" description="Disordered" evidence="1">
    <location>
        <begin position="215"/>
        <end position="307"/>
    </location>
</feature>
<dbReference type="Proteomes" id="UP001497457">
    <property type="component" value="Chromosome 8b"/>
</dbReference>
<name>A0ABC9G3S7_9POAL</name>
<feature type="compositionally biased region" description="Low complexity" evidence="1">
    <location>
        <begin position="292"/>
        <end position="307"/>
    </location>
</feature>
<accession>A0ABC9G3S7</accession>